<dbReference type="OrthoDB" id="9772295at2"/>
<reference evidence="1 2" key="1">
    <citation type="submission" date="2019-06" db="EMBL/GenBank/DDBJ databases">
        <title>Erythrobacter insulae sp. nov., isolated from a tidal flat.</title>
        <authorList>
            <person name="Yoon J.-H."/>
        </authorList>
    </citation>
    <scope>NUCLEOTIDE SEQUENCE [LARGE SCALE GENOMIC DNA]</scope>
    <source>
        <strain evidence="1 2">JBTF-M21</strain>
    </source>
</reference>
<evidence type="ECO:0000313" key="2">
    <source>
        <dbReference type="Proteomes" id="UP000316343"/>
    </source>
</evidence>
<dbReference type="EMBL" id="VHJK01000001">
    <property type="protein sequence ID" value="TRD12115.1"/>
    <property type="molecule type" value="Genomic_DNA"/>
</dbReference>
<proteinExistence type="predicted"/>
<dbReference type="InterPro" id="IPR014917">
    <property type="entry name" value="DUF1800"/>
</dbReference>
<name>A0A547PDB5_9SPHN</name>
<evidence type="ECO:0000313" key="1">
    <source>
        <dbReference type="EMBL" id="TRD12115.1"/>
    </source>
</evidence>
<comment type="caution">
    <text evidence="1">The sequence shown here is derived from an EMBL/GenBank/DDBJ whole genome shotgun (WGS) entry which is preliminary data.</text>
</comment>
<protein>
    <submittedName>
        <fullName evidence="1">DUF1800 domain-containing protein</fullName>
    </submittedName>
</protein>
<dbReference type="AlphaFoldDB" id="A0A547PDB5"/>
<accession>A0A547PDB5</accession>
<dbReference type="RefSeq" id="WP_142788388.1">
    <property type="nucleotide sequence ID" value="NZ_VHJK01000001.1"/>
</dbReference>
<dbReference type="Proteomes" id="UP000316343">
    <property type="component" value="Unassembled WGS sequence"/>
</dbReference>
<sequence>MTNHSWSIVTTRFGYGQRPSARPNGSPKAWLSRQVQNYDPRPARIMGLPDSEAITRQFSDFRLRRDQDAEAKRAARRALRSHVQDAIAARIELAVHTTAPFTERLVQFWANHFAVSTEKPGAGPLAGSFEAEAIRPYILGRFADMLRAAETHPSMLIYLDQAGSIGPNSRRGQAAARRGRRRVGLNENLAREILELHTLGVRSGYTQADVTAFAKALTGHTVPVLRRFEQDKIYGFDPSLHEPGPKTVLGKTYRDEGSREAMRILNDLADHPATARHLATKLARHFSADIPPPALVSRLEESFLATGGDLGAMTLTLIEAPEVWAETRQKFLTPWEWAIASLRAIDTDEFDPLRARRMIVNLGQDLWQPGSPAGFEDKASKWAAPETLHRRVEAAQTIGRLGARHDARTLGPMLYSGIWSENSATAVARAESPAQAMALMLASPEAMWR</sequence>
<dbReference type="Pfam" id="PF08811">
    <property type="entry name" value="DUF1800"/>
    <property type="match status" value="1"/>
</dbReference>
<organism evidence="1 2">
    <name type="scientific">Erythrobacter insulae</name>
    <dbReference type="NCBI Taxonomy" id="2584124"/>
    <lineage>
        <taxon>Bacteria</taxon>
        <taxon>Pseudomonadati</taxon>
        <taxon>Pseudomonadota</taxon>
        <taxon>Alphaproteobacteria</taxon>
        <taxon>Sphingomonadales</taxon>
        <taxon>Erythrobacteraceae</taxon>
        <taxon>Erythrobacter/Porphyrobacter group</taxon>
        <taxon>Erythrobacter</taxon>
    </lineage>
</organism>
<keyword evidence="2" id="KW-1185">Reference proteome</keyword>
<gene>
    <name evidence="1" type="ORF">FGU71_09765</name>
</gene>